<keyword evidence="1" id="KW-1133">Transmembrane helix</keyword>
<sequence length="120" mass="14459">MMMMMMMIMIMIMIMMTILMTMPTLIVPATFRPGSYEWGRYWVTQSFIFNPLLLKLSPFFYFLFFFFFFFFFIVVFVFLTIVTVEKWSRRGRVERGQTYKAARFGSEKPSHLRLSDSKPS</sequence>
<dbReference type="OrthoDB" id="10506191at2759"/>
<organism evidence="3 4">
    <name type="scientific">Trema orientale</name>
    <name type="common">Charcoal tree</name>
    <name type="synonym">Celtis orientalis</name>
    <dbReference type="NCBI Taxonomy" id="63057"/>
    <lineage>
        <taxon>Eukaryota</taxon>
        <taxon>Viridiplantae</taxon>
        <taxon>Streptophyta</taxon>
        <taxon>Embryophyta</taxon>
        <taxon>Tracheophyta</taxon>
        <taxon>Spermatophyta</taxon>
        <taxon>Magnoliopsida</taxon>
        <taxon>eudicotyledons</taxon>
        <taxon>Gunneridae</taxon>
        <taxon>Pentapetalae</taxon>
        <taxon>rosids</taxon>
        <taxon>fabids</taxon>
        <taxon>Rosales</taxon>
        <taxon>Cannabaceae</taxon>
        <taxon>Trema</taxon>
    </lineage>
</organism>
<comment type="caution">
    <text evidence="3">The sequence shown here is derived from an EMBL/GenBank/DDBJ whole genome shotgun (WGS) entry which is preliminary data.</text>
</comment>
<evidence type="ECO:0000313" key="3">
    <source>
        <dbReference type="EMBL" id="PON97552.1"/>
    </source>
</evidence>
<keyword evidence="1" id="KW-0812">Transmembrane</keyword>
<name>A0A2P5FID6_TREOI</name>
<evidence type="ECO:0000256" key="2">
    <source>
        <dbReference type="SAM" id="SignalP"/>
    </source>
</evidence>
<dbReference type="AlphaFoldDB" id="A0A2P5FID6"/>
<evidence type="ECO:0008006" key="5">
    <source>
        <dbReference type="Google" id="ProtNLM"/>
    </source>
</evidence>
<feature type="chain" id="PRO_5015114632" description="Transmembrane protein" evidence="2">
    <location>
        <begin position="22"/>
        <end position="120"/>
    </location>
</feature>
<proteinExistence type="predicted"/>
<protein>
    <recommendedName>
        <fullName evidence="5">Transmembrane protein</fullName>
    </recommendedName>
</protein>
<dbReference type="EMBL" id="JXTC01000031">
    <property type="protein sequence ID" value="PON97552.1"/>
    <property type="molecule type" value="Genomic_DNA"/>
</dbReference>
<reference evidence="4" key="1">
    <citation type="submission" date="2016-06" db="EMBL/GenBank/DDBJ databases">
        <title>Parallel loss of symbiosis genes in relatives of nitrogen-fixing non-legume Parasponia.</title>
        <authorList>
            <person name="Van Velzen R."/>
            <person name="Holmer R."/>
            <person name="Bu F."/>
            <person name="Rutten L."/>
            <person name="Van Zeijl A."/>
            <person name="Liu W."/>
            <person name="Santuari L."/>
            <person name="Cao Q."/>
            <person name="Sharma T."/>
            <person name="Shen D."/>
            <person name="Roswanjaya Y."/>
            <person name="Wardhani T."/>
            <person name="Kalhor M.S."/>
            <person name="Jansen J."/>
            <person name="Van den Hoogen J."/>
            <person name="Gungor B."/>
            <person name="Hartog M."/>
            <person name="Hontelez J."/>
            <person name="Verver J."/>
            <person name="Yang W.-C."/>
            <person name="Schijlen E."/>
            <person name="Repin R."/>
            <person name="Schilthuizen M."/>
            <person name="Schranz E."/>
            <person name="Heidstra R."/>
            <person name="Miyata K."/>
            <person name="Fedorova E."/>
            <person name="Kohlen W."/>
            <person name="Bisseling T."/>
            <person name="Smit S."/>
            <person name="Geurts R."/>
        </authorList>
    </citation>
    <scope>NUCLEOTIDE SEQUENCE [LARGE SCALE GENOMIC DNA]</scope>
    <source>
        <strain evidence="4">cv. RG33-2</strain>
    </source>
</reference>
<keyword evidence="2" id="KW-0732">Signal</keyword>
<evidence type="ECO:0000313" key="4">
    <source>
        <dbReference type="Proteomes" id="UP000237000"/>
    </source>
</evidence>
<feature type="non-terminal residue" evidence="3">
    <location>
        <position position="120"/>
    </location>
</feature>
<gene>
    <name evidence="3" type="ORF">TorRG33x02_067540</name>
</gene>
<keyword evidence="1" id="KW-0472">Membrane</keyword>
<keyword evidence="4" id="KW-1185">Reference proteome</keyword>
<feature type="signal peptide" evidence="2">
    <location>
        <begin position="1"/>
        <end position="21"/>
    </location>
</feature>
<feature type="transmembrane region" description="Helical" evidence="1">
    <location>
        <begin position="59"/>
        <end position="82"/>
    </location>
</feature>
<accession>A0A2P5FID6</accession>
<evidence type="ECO:0000256" key="1">
    <source>
        <dbReference type="SAM" id="Phobius"/>
    </source>
</evidence>
<dbReference type="InParanoid" id="A0A2P5FID6"/>
<dbReference type="Proteomes" id="UP000237000">
    <property type="component" value="Unassembled WGS sequence"/>
</dbReference>